<dbReference type="AlphaFoldDB" id="A0A7K6ET30"/>
<keyword evidence="6" id="KW-0378">Hydrolase</keyword>
<dbReference type="PANTHER" id="PTHR13710:SF108">
    <property type="entry name" value="ATP-DEPENDENT DNA HELICASE Q4"/>
    <property type="match status" value="1"/>
</dbReference>
<dbReference type="Proteomes" id="UP000575029">
    <property type="component" value="Unassembled WGS sequence"/>
</dbReference>
<evidence type="ECO:0000259" key="5">
    <source>
        <dbReference type="PROSITE" id="PS51194"/>
    </source>
</evidence>
<dbReference type="GO" id="GO:0000723">
    <property type="term" value="P:telomere maintenance"/>
    <property type="evidence" value="ECO:0007669"/>
    <property type="project" value="TreeGrafter"/>
</dbReference>
<comment type="catalytic activity">
    <reaction evidence="3">
        <text>Couples ATP hydrolysis with the unwinding of duplex DNA by translocating in the 3'-5' direction.</text>
        <dbReference type="EC" id="5.6.2.4"/>
    </reaction>
</comment>
<feature type="domain" description="Helicase C-terminal" evidence="5">
    <location>
        <begin position="1"/>
        <end position="108"/>
    </location>
</feature>
<dbReference type="InterPro" id="IPR001650">
    <property type="entry name" value="Helicase_C-like"/>
</dbReference>
<evidence type="ECO:0000313" key="7">
    <source>
        <dbReference type="Proteomes" id="UP000575029"/>
    </source>
</evidence>
<dbReference type="SMART" id="SM00490">
    <property type="entry name" value="HELICc"/>
    <property type="match status" value="1"/>
</dbReference>
<dbReference type="GO" id="GO:0005694">
    <property type="term" value="C:chromosome"/>
    <property type="evidence" value="ECO:0007669"/>
    <property type="project" value="TreeGrafter"/>
</dbReference>
<sequence length="440" mass="50351">SYHAGLSSRARRRIQREFSAGAIRILVATAAFGMGMDRPAVSGIVHLGFPGNFESYVQQVGRAGRDGGTARCELLLEPEGRDLPELRRHILADSVDFLTVKKLLQKVFFPCKCREILGKIRELAEVGRAFPRENQRICHRHERSIGIQETVESLDLREEAIETLLSYLDLHPGNFLELLPPTYSRCRIRCSGGRQQLREVAKSSPPLAVFLASNPAGISGSAEFDVVALSDSMGWESALVKRELRRLRRESGNGDGIQVEFHELSFHFRAVGDLSAPELDSICEFLHGRAISREKAALRQLRACFRAFRSVAFPSFHPEPPEEEEERRSSRLKEILQEYFRRDRIGSDREDEEEEEEEEKKLGMAKDWEEQIRRDIRNFLAAHPDEDFTGRAIARVFHGIGSPRFPAQIYGRDRRFWRKHLSLDFQSLSRLATEEILAWR</sequence>
<comment type="similarity">
    <text evidence="1">Belongs to the helicase family. RecQ subfamily.</text>
</comment>
<keyword evidence="6" id="KW-0547">Nucleotide-binding</keyword>
<organism evidence="6 7">
    <name type="scientific">Grantiella picta</name>
    <dbReference type="NCBI Taxonomy" id="266360"/>
    <lineage>
        <taxon>Eukaryota</taxon>
        <taxon>Metazoa</taxon>
        <taxon>Chordata</taxon>
        <taxon>Craniata</taxon>
        <taxon>Vertebrata</taxon>
        <taxon>Euteleostomi</taxon>
        <taxon>Archelosauria</taxon>
        <taxon>Archosauria</taxon>
        <taxon>Dinosauria</taxon>
        <taxon>Saurischia</taxon>
        <taxon>Theropoda</taxon>
        <taxon>Coelurosauria</taxon>
        <taxon>Aves</taxon>
        <taxon>Neognathae</taxon>
        <taxon>Neoaves</taxon>
        <taxon>Telluraves</taxon>
        <taxon>Australaves</taxon>
        <taxon>Passeriformes</taxon>
        <taxon>Meliphagoidea</taxon>
        <taxon>Meliphagidae</taxon>
        <taxon>Grantiella</taxon>
    </lineage>
</organism>
<name>A0A7K6ET30_9PASS</name>
<dbReference type="GO" id="GO:0043138">
    <property type="term" value="F:3'-5' DNA helicase activity"/>
    <property type="evidence" value="ECO:0007669"/>
    <property type="project" value="UniProtKB-EC"/>
</dbReference>
<dbReference type="SUPFAM" id="SSF52540">
    <property type="entry name" value="P-loop containing nucleoside triphosphate hydrolases"/>
    <property type="match status" value="1"/>
</dbReference>
<dbReference type="Gene3D" id="3.40.50.300">
    <property type="entry name" value="P-loop containing nucleotide triphosphate hydrolases"/>
    <property type="match status" value="1"/>
</dbReference>
<dbReference type="InterPro" id="IPR027417">
    <property type="entry name" value="P-loop_NTPase"/>
</dbReference>
<dbReference type="EMBL" id="VZRM01006785">
    <property type="protein sequence ID" value="NWV41285.1"/>
    <property type="molecule type" value="Genomic_DNA"/>
</dbReference>
<comment type="caution">
    <text evidence="6">The sequence shown here is derived from an EMBL/GenBank/DDBJ whole genome shotgun (WGS) entry which is preliminary data.</text>
</comment>
<reference evidence="6 7" key="1">
    <citation type="submission" date="2019-09" db="EMBL/GenBank/DDBJ databases">
        <title>Bird 10,000 Genomes (B10K) Project - Family phase.</title>
        <authorList>
            <person name="Zhang G."/>
        </authorList>
    </citation>
    <scope>NUCLEOTIDE SEQUENCE [LARGE SCALE GENOMIC DNA]</scope>
    <source>
        <strain evidence="6">B10K-DU-029-50</strain>
        <tissue evidence="6">Heart</tissue>
    </source>
</reference>
<accession>A0A7K6ET30</accession>
<keyword evidence="6" id="KW-0067">ATP-binding</keyword>
<protein>
    <recommendedName>
        <fullName evidence="4">DNA 3'-5' helicase</fullName>
        <ecNumber evidence="4">5.6.2.4</ecNumber>
    </recommendedName>
</protein>
<dbReference type="EC" id="5.6.2.4" evidence="4"/>
<dbReference type="GO" id="GO:0000724">
    <property type="term" value="P:double-strand break repair via homologous recombination"/>
    <property type="evidence" value="ECO:0007669"/>
    <property type="project" value="TreeGrafter"/>
</dbReference>
<evidence type="ECO:0000256" key="1">
    <source>
        <dbReference type="ARBA" id="ARBA00005446"/>
    </source>
</evidence>
<keyword evidence="7" id="KW-1185">Reference proteome</keyword>
<dbReference type="GO" id="GO:0009378">
    <property type="term" value="F:four-way junction helicase activity"/>
    <property type="evidence" value="ECO:0007669"/>
    <property type="project" value="TreeGrafter"/>
</dbReference>
<evidence type="ECO:0000313" key="6">
    <source>
        <dbReference type="EMBL" id="NWV41285.1"/>
    </source>
</evidence>
<evidence type="ECO:0000256" key="4">
    <source>
        <dbReference type="ARBA" id="ARBA00034808"/>
    </source>
</evidence>
<feature type="non-terminal residue" evidence="6">
    <location>
        <position position="440"/>
    </location>
</feature>
<proteinExistence type="inferred from homology"/>
<evidence type="ECO:0000256" key="2">
    <source>
        <dbReference type="ARBA" id="ARBA00023235"/>
    </source>
</evidence>
<dbReference type="PANTHER" id="PTHR13710">
    <property type="entry name" value="DNA HELICASE RECQ FAMILY MEMBER"/>
    <property type="match status" value="1"/>
</dbReference>
<dbReference type="GO" id="GO:0005634">
    <property type="term" value="C:nucleus"/>
    <property type="evidence" value="ECO:0007669"/>
    <property type="project" value="TreeGrafter"/>
</dbReference>
<keyword evidence="6" id="KW-0347">Helicase</keyword>
<feature type="non-terminal residue" evidence="6">
    <location>
        <position position="1"/>
    </location>
</feature>
<dbReference type="PROSITE" id="PS51194">
    <property type="entry name" value="HELICASE_CTER"/>
    <property type="match status" value="1"/>
</dbReference>
<dbReference type="Pfam" id="PF00271">
    <property type="entry name" value="Helicase_C"/>
    <property type="match status" value="1"/>
</dbReference>
<dbReference type="GO" id="GO:0005737">
    <property type="term" value="C:cytoplasm"/>
    <property type="evidence" value="ECO:0007669"/>
    <property type="project" value="TreeGrafter"/>
</dbReference>
<evidence type="ECO:0000256" key="3">
    <source>
        <dbReference type="ARBA" id="ARBA00034617"/>
    </source>
</evidence>
<gene>
    <name evidence="6" type="primary">Recql4</name>
    <name evidence="6" type="ORF">GRAPIC_R16135</name>
</gene>
<keyword evidence="2" id="KW-0413">Isomerase</keyword>